<organism evidence="3 4">
    <name type="scientific">Desulfolutivibrio sulfodismutans</name>
    <dbReference type="NCBI Taxonomy" id="63561"/>
    <lineage>
        <taxon>Bacteria</taxon>
        <taxon>Pseudomonadati</taxon>
        <taxon>Thermodesulfobacteriota</taxon>
        <taxon>Desulfovibrionia</taxon>
        <taxon>Desulfovibrionales</taxon>
        <taxon>Desulfovibrionaceae</taxon>
        <taxon>Desulfolutivibrio</taxon>
    </lineage>
</organism>
<sequence>MPRASAFLLFLLLGLLAVPLAPAQAAEAESPSSGATFRAADRQKIAILEFEPVTAKARNSEKGRLVSEMLTTAAVNSGRFEVVERRIISRLLEELEFGERGLTYTSAALKVGAMAGATAIVSGSVAEEDGKTRIDARFIDVETGRILWAGVAMGPASLSGISDATKRLFRDLAAFADAARRQPPPAAPKDDDAATAPPAAPPG</sequence>
<feature type="region of interest" description="Disordered" evidence="1">
    <location>
        <begin position="179"/>
        <end position="203"/>
    </location>
</feature>
<evidence type="ECO:0000313" key="3">
    <source>
        <dbReference type="EMBL" id="NDY59002.1"/>
    </source>
</evidence>
<evidence type="ECO:0000256" key="2">
    <source>
        <dbReference type="SAM" id="SignalP"/>
    </source>
</evidence>
<dbReference type="Gene3D" id="3.40.50.10610">
    <property type="entry name" value="ABC-type transport auxiliary lipoprotein component"/>
    <property type="match status" value="1"/>
</dbReference>
<evidence type="ECO:0008006" key="5">
    <source>
        <dbReference type="Google" id="ProtNLM"/>
    </source>
</evidence>
<dbReference type="Proteomes" id="UP000469724">
    <property type="component" value="Unassembled WGS sequence"/>
</dbReference>
<dbReference type="AlphaFoldDB" id="A0A7K3NS32"/>
<proteinExistence type="predicted"/>
<comment type="caution">
    <text evidence="3">The sequence shown here is derived from an EMBL/GenBank/DDBJ whole genome shotgun (WGS) entry which is preliminary data.</text>
</comment>
<name>A0A7K3NS32_9BACT</name>
<keyword evidence="4" id="KW-1185">Reference proteome</keyword>
<protein>
    <recommendedName>
        <fullName evidence="5">Penicillin-binding protein activator LpoB</fullName>
    </recommendedName>
</protein>
<feature type="chain" id="PRO_5029665992" description="Penicillin-binding protein activator LpoB" evidence="2">
    <location>
        <begin position="26"/>
        <end position="203"/>
    </location>
</feature>
<keyword evidence="2" id="KW-0732">Signal</keyword>
<feature type="signal peptide" evidence="2">
    <location>
        <begin position="1"/>
        <end position="25"/>
    </location>
</feature>
<dbReference type="RefSeq" id="WP_211922299.1">
    <property type="nucleotide sequence ID" value="NZ_JAAGRQ010000191.1"/>
</dbReference>
<accession>A0A7K3NS32</accession>
<gene>
    <name evidence="3" type="ORF">G3N56_19880</name>
</gene>
<evidence type="ECO:0000256" key="1">
    <source>
        <dbReference type="SAM" id="MobiDB-lite"/>
    </source>
</evidence>
<dbReference type="InterPro" id="IPR005534">
    <property type="entry name" value="Curli_assmbl/transp-comp_CsgG"/>
</dbReference>
<dbReference type="Pfam" id="PF03783">
    <property type="entry name" value="CsgG"/>
    <property type="match status" value="1"/>
</dbReference>
<reference evidence="3 4" key="1">
    <citation type="submission" date="2020-02" db="EMBL/GenBank/DDBJ databases">
        <title>Comparative genomics of sulfur disproportionating microorganisms.</title>
        <authorList>
            <person name="Ward L.M."/>
            <person name="Bertran E."/>
            <person name="Johnston D.T."/>
        </authorList>
    </citation>
    <scope>NUCLEOTIDE SEQUENCE [LARGE SCALE GENOMIC DNA]</scope>
    <source>
        <strain evidence="3 4">DSM 3696</strain>
    </source>
</reference>
<feature type="non-terminal residue" evidence="3">
    <location>
        <position position="203"/>
    </location>
</feature>
<evidence type="ECO:0000313" key="4">
    <source>
        <dbReference type="Proteomes" id="UP000469724"/>
    </source>
</evidence>
<dbReference type="EMBL" id="JAAGRQ010000191">
    <property type="protein sequence ID" value="NDY59002.1"/>
    <property type="molecule type" value="Genomic_DNA"/>
</dbReference>
<dbReference type="GO" id="GO:0030288">
    <property type="term" value="C:outer membrane-bounded periplasmic space"/>
    <property type="evidence" value="ECO:0007669"/>
    <property type="project" value="InterPro"/>
</dbReference>